<evidence type="ECO:0000259" key="3">
    <source>
        <dbReference type="Pfam" id="PF15235"/>
    </source>
</evidence>
<feature type="region of interest" description="Disordered" evidence="2">
    <location>
        <begin position="27"/>
        <end position="49"/>
    </location>
</feature>
<organism evidence="4 5">
    <name type="scientific">Pelobates cultripes</name>
    <name type="common">Western spadefoot toad</name>
    <dbReference type="NCBI Taxonomy" id="61616"/>
    <lineage>
        <taxon>Eukaryota</taxon>
        <taxon>Metazoa</taxon>
        <taxon>Chordata</taxon>
        <taxon>Craniata</taxon>
        <taxon>Vertebrata</taxon>
        <taxon>Euteleostomi</taxon>
        <taxon>Amphibia</taxon>
        <taxon>Batrachia</taxon>
        <taxon>Anura</taxon>
        <taxon>Pelobatoidea</taxon>
        <taxon>Pelobatidae</taxon>
        <taxon>Pelobates</taxon>
    </lineage>
</organism>
<reference evidence="4" key="1">
    <citation type="submission" date="2022-03" db="EMBL/GenBank/DDBJ databases">
        <authorList>
            <person name="Alioto T."/>
            <person name="Alioto T."/>
            <person name="Gomez Garrido J."/>
        </authorList>
    </citation>
    <scope>NUCLEOTIDE SEQUENCE</scope>
</reference>
<dbReference type="InterPro" id="IPR032745">
    <property type="entry name" value="GRIN_C"/>
</dbReference>
<dbReference type="Pfam" id="PF15235">
    <property type="entry name" value="GRIN_C"/>
    <property type="match status" value="1"/>
</dbReference>
<dbReference type="GO" id="GO:0005886">
    <property type="term" value="C:plasma membrane"/>
    <property type="evidence" value="ECO:0007669"/>
    <property type="project" value="TreeGrafter"/>
</dbReference>
<comment type="function">
    <text evidence="1">May be involved in neurite outgrowth.</text>
</comment>
<dbReference type="GO" id="GO:0031175">
    <property type="term" value="P:neuron projection development"/>
    <property type="evidence" value="ECO:0007669"/>
    <property type="project" value="TreeGrafter"/>
</dbReference>
<dbReference type="EMBL" id="OW240922">
    <property type="protein sequence ID" value="CAH2321306.1"/>
    <property type="molecule type" value="Genomic_DNA"/>
</dbReference>
<name>A0AAD1T831_PELCU</name>
<dbReference type="Proteomes" id="UP001295444">
    <property type="component" value="Chromosome 11"/>
</dbReference>
<proteinExistence type="predicted"/>
<dbReference type="AlphaFoldDB" id="A0AAD1T831"/>
<keyword evidence="5" id="KW-1185">Reference proteome</keyword>
<evidence type="ECO:0000256" key="2">
    <source>
        <dbReference type="SAM" id="MobiDB-lite"/>
    </source>
</evidence>
<feature type="domain" description="G protein-regulated inducer of neurite outgrowth C-terminal" evidence="3">
    <location>
        <begin position="518"/>
        <end position="600"/>
    </location>
</feature>
<evidence type="ECO:0000313" key="4">
    <source>
        <dbReference type="EMBL" id="CAH2321306.1"/>
    </source>
</evidence>
<dbReference type="PANTHER" id="PTHR15718">
    <property type="entry name" value="G PROTEIN-REGULATED INDUCER OF NEURITE OUTGROWTH C-TERMINAL DOMAIN-CONTAINING PROTEIN"/>
    <property type="match status" value="1"/>
</dbReference>
<gene>
    <name evidence="4" type="ORF">PECUL_23A027305</name>
</gene>
<dbReference type="PANTHER" id="PTHR15718:SF5">
    <property type="entry name" value="G PROTEIN-REGULATED INDUCER OF NEURITE OUTGROWTH 2"/>
    <property type="match status" value="1"/>
</dbReference>
<sequence>MESRSRRLSTNSCQDYVVCQQKTNQGCHSLSKSSSALTSSDQGDSQKTRQNIHKSLKNVLRTSECKETNSIQSSNSTEWPPIQDEDLNLFLEHTNYSHLAIDHTNEKPKHMNHLAIDSSVEPRDEGGTVSFIRSNISENLSLLGTSETKEYEVQNVDRLGIQGTGVQKSYSDFFGCSRTPLTSPFMTHNRNSATYSVLCSSSSFSGSFSDGISSATNDSGTACSPSNHQNDLTEVMNSVRDENIPKGHLNNSAIQHNITVYAVSGTYEHGVLGPKNSGNGFPQNTHLFSQSHYNIPGMMSCDNISDIKHSPPPMIIHNSCTLHCCKGHEPMMKVDDTIAAYCHAMPISSVQFSSGLDCSIIESGIGPPPQHFYSLLPPPITFPKLVSSVSESGLDAKKLIKCGRLAFPAAPVSFGELQLHSSSAQGSNELLIIKNSERSSDNLQTTDSITKMKDTWTMTSMNCLSMGPKLTLDFRDAEVQTVIIMENKSVSTSPCFQNSGHSHLFPDVGIPLNLQCPKSPVREVRWDEEGMTWEVYGAAVDPEVLGLAIQKHLEIQIEQNLQSNELSEENPAKLSPKEKRRSLRNVIHSLRQSNCCVRTNSTTE</sequence>
<accession>A0AAD1T831</accession>
<dbReference type="InterPro" id="IPR026646">
    <property type="entry name" value="GPRIN2-like/GPRIN3"/>
</dbReference>
<evidence type="ECO:0000313" key="5">
    <source>
        <dbReference type="Proteomes" id="UP001295444"/>
    </source>
</evidence>
<evidence type="ECO:0000256" key="1">
    <source>
        <dbReference type="ARBA" id="ARBA00002358"/>
    </source>
</evidence>
<protein>
    <recommendedName>
        <fullName evidence="3">G protein-regulated inducer of neurite outgrowth C-terminal domain-containing protein</fullName>
    </recommendedName>
</protein>
<feature type="compositionally biased region" description="Low complexity" evidence="2">
    <location>
        <begin position="29"/>
        <end position="40"/>
    </location>
</feature>